<accession>A0A0G4HCW3</accession>
<gene>
    <name evidence="1" type="ORF">Cvel_26337</name>
</gene>
<dbReference type="VEuPathDB" id="CryptoDB:Cvel_26337"/>
<dbReference type="EMBL" id="CDMZ01002330">
    <property type="protein sequence ID" value="CEM41885.1"/>
    <property type="molecule type" value="Genomic_DNA"/>
</dbReference>
<name>A0A0G4HCW3_9ALVE</name>
<proteinExistence type="predicted"/>
<dbReference type="AlphaFoldDB" id="A0A0G4HCW3"/>
<organism evidence="1">
    <name type="scientific">Chromera velia CCMP2878</name>
    <dbReference type="NCBI Taxonomy" id="1169474"/>
    <lineage>
        <taxon>Eukaryota</taxon>
        <taxon>Sar</taxon>
        <taxon>Alveolata</taxon>
        <taxon>Colpodellida</taxon>
        <taxon>Chromeraceae</taxon>
        <taxon>Chromera</taxon>
    </lineage>
</organism>
<evidence type="ECO:0000313" key="1">
    <source>
        <dbReference type="EMBL" id="CEM41885.1"/>
    </source>
</evidence>
<sequence length="264" mass="30710">MDILDFAVPIRIIHPFVDHLCKRGRAPRNFRRAHVRVISISEEAFNAWWVSHIENFVGTFLHWENSASDIRTSTGFVDADRLWPLLLQCQLQTCGTFACMMEDGSFVLLSKWRPHKFQTEIPKSLQDSERWKGNDIQDALLRRAFPAVLVHSLREPYHFGQPRSASSFWHYVAVHAEEIKHTRLYPFLDREIDRFLSDNPGTSHLYDGVYPIGSRFFQMSVSLAQQMHARSRRQREGNLMGGSGHIRYDESTRAKEAATVWRDP</sequence>
<reference evidence="1" key="1">
    <citation type="submission" date="2014-11" db="EMBL/GenBank/DDBJ databases">
        <authorList>
            <person name="Otto D Thomas"/>
            <person name="Naeem Raeece"/>
        </authorList>
    </citation>
    <scope>NUCLEOTIDE SEQUENCE</scope>
</reference>
<protein>
    <submittedName>
        <fullName evidence="1">Uncharacterized protein</fullName>
    </submittedName>
</protein>